<dbReference type="RefSeq" id="WP_085800557.1">
    <property type="nucleotide sequence ID" value="NZ_FWXB01000008.1"/>
</dbReference>
<proteinExistence type="predicted"/>
<dbReference type="InterPro" id="IPR022201">
    <property type="entry name" value="DUF3726"/>
</dbReference>
<protein>
    <recommendedName>
        <fullName evidence="4">DUF3726 domain-containing protein</fullName>
    </recommendedName>
</protein>
<dbReference type="EMBL" id="FWXB01000008">
    <property type="protein sequence ID" value="SMC12609.1"/>
    <property type="molecule type" value="Genomic_DNA"/>
</dbReference>
<gene>
    <name evidence="2" type="ORF">ROA7745_02437</name>
</gene>
<dbReference type="AlphaFoldDB" id="A0A1X7BTQ6"/>
<keyword evidence="3" id="KW-1185">Reference proteome</keyword>
<evidence type="ECO:0000256" key="1">
    <source>
        <dbReference type="SAM" id="MobiDB-lite"/>
    </source>
</evidence>
<name>A0A1X7BTQ6_9RHOB</name>
<dbReference type="Pfam" id="PF12525">
    <property type="entry name" value="DUF3726"/>
    <property type="match status" value="1"/>
</dbReference>
<feature type="region of interest" description="Disordered" evidence="1">
    <location>
        <begin position="194"/>
        <end position="216"/>
    </location>
</feature>
<evidence type="ECO:0008006" key="4">
    <source>
        <dbReference type="Google" id="ProtNLM"/>
    </source>
</evidence>
<evidence type="ECO:0000313" key="3">
    <source>
        <dbReference type="Proteomes" id="UP000193224"/>
    </source>
</evidence>
<organism evidence="2 3">
    <name type="scientific">Roseovarius aestuarii</name>
    <dbReference type="NCBI Taxonomy" id="475083"/>
    <lineage>
        <taxon>Bacteria</taxon>
        <taxon>Pseudomonadati</taxon>
        <taxon>Pseudomonadota</taxon>
        <taxon>Alphaproteobacteria</taxon>
        <taxon>Rhodobacterales</taxon>
        <taxon>Roseobacteraceae</taxon>
        <taxon>Roseovarius</taxon>
    </lineage>
</organism>
<sequence length="216" mass="22424">MTWSLNEVDGLARKAARGSGLSWGLAEDAGKAVRWLASAGLPGPEMLAGLLTRNDGAAYDALCPTEVGSTWSAREGQLCPLISGAAICDRAADIADGRGIALGATSFPMLILPFVAGAARLADQPIEISWAGTSATLTPDGRVEFSEDSTCRAEQTDAVRIQASTMQVTTPHPRSDRAEIPEDIAGTLGKFAHRTYAPDTPESRLAGAGAGLTDND</sequence>
<dbReference type="Proteomes" id="UP000193224">
    <property type="component" value="Unassembled WGS sequence"/>
</dbReference>
<dbReference type="OrthoDB" id="8420038at2"/>
<evidence type="ECO:0000313" key="2">
    <source>
        <dbReference type="EMBL" id="SMC12609.1"/>
    </source>
</evidence>
<accession>A0A1X7BTQ6</accession>
<reference evidence="2 3" key="1">
    <citation type="submission" date="2017-03" db="EMBL/GenBank/DDBJ databases">
        <authorList>
            <person name="Afonso C.L."/>
            <person name="Miller P.J."/>
            <person name="Scott M.A."/>
            <person name="Spackman E."/>
            <person name="Goraichik I."/>
            <person name="Dimitrov K.M."/>
            <person name="Suarez D.L."/>
            <person name="Swayne D.E."/>
        </authorList>
    </citation>
    <scope>NUCLEOTIDE SEQUENCE [LARGE SCALE GENOMIC DNA]</scope>
    <source>
        <strain evidence="2 3">CECT 7745</strain>
    </source>
</reference>